<proteinExistence type="predicted"/>
<dbReference type="GO" id="GO:0016020">
    <property type="term" value="C:membrane"/>
    <property type="evidence" value="ECO:0007669"/>
    <property type="project" value="InterPro"/>
</dbReference>
<sequence>IVVGTIFIQQALRKIPIQYAKRVTAGNNSAGGQSTHLPLKVNAAGVIPVIFAISFIITPRTIAGFFEQNDVTLWIQRIFDYTSPIGMVIY</sequence>
<dbReference type="AlphaFoldDB" id="A0A268RAZ2"/>
<feature type="non-terminal residue" evidence="1">
    <location>
        <position position="1"/>
    </location>
</feature>
<evidence type="ECO:0000313" key="2">
    <source>
        <dbReference type="Proteomes" id="UP000216133"/>
    </source>
</evidence>
<reference evidence="1 2" key="1">
    <citation type="submission" date="2017-07" db="EMBL/GenBank/DDBJ databases">
        <title>Isolation and whole genome analysis of endospore-forming bacteria from heroin.</title>
        <authorList>
            <person name="Kalinowski J."/>
            <person name="Ahrens B."/>
            <person name="Al-Dilaimi A."/>
            <person name="Winkler A."/>
            <person name="Wibberg D."/>
            <person name="Schleenbecker U."/>
            <person name="Ruckert C."/>
            <person name="Wolfel R."/>
            <person name="Grass G."/>
        </authorList>
    </citation>
    <scope>NUCLEOTIDE SEQUENCE [LARGE SCALE GENOMIC DNA]</scope>
    <source>
        <strain evidence="1 2">7523-2</strain>
    </source>
</reference>
<gene>
    <name evidence="1" type="ORF">CHH61_23865</name>
</gene>
<evidence type="ECO:0000313" key="1">
    <source>
        <dbReference type="EMBL" id="PAF17350.1"/>
    </source>
</evidence>
<dbReference type="Gene3D" id="1.10.3370.10">
    <property type="entry name" value="SecY subunit domain"/>
    <property type="match status" value="1"/>
</dbReference>
<dbReference type="GO" id="GO:0015031">
    <property type="term" value="P:protein transport"/>
    <property type="evidence" value="ECO:0007669"/>
    <property type="project" value="InterPro"/>
</dbReference>
<organism evidence="1 2">
    <name type="scientific">Shouchella clausii</name>
    <name type="common">Alkalihalobacillus clausii</name>
    <dbReference type="NCBI Taxonomy" id="79880"/>
    <lineage>
        <taxon>Bacteria</taxon>
        <taxon>Bacillati</taxon>
        <taxon>Bacillota</taxon>
        <taxon>Bacilli</taxon>
        <taxon>Bacillales</taxon>
        <taxon>Bacillaceae</taxon>
        <taxon>Shouchella</taxon>
    </lineage>
</organism>
<dbReference type="SUPFAM" id="SSF103491">
    <property type="entry name" value="Preprotein translocase SecY subunit"/>
    <property type="match status" value="1"/>
</dbReference>
<accession>A0A268RAZ2</accession>
<comment type="caution">
    <text evidence="1">The sequence shown here is derived from an EMBL/GenBank/DDBJ whole genome shotgun (WGS) entry which is preliminary data.</text>
</comment>
<protein>
    <submittedName>
        <fullName evidence="1">Preprotein translocase subunit SecY</fullName>
    </submittedName>
</protein>
<dbReference type="Pfam" id="PF00344">
    <property type="entry name" value="SecY"/>
    <property type="match status" value="1"/>
</dbReference>
<dbReference type="PRINTS" id="PR00303">
    <property type="entry name" value="SECYTRNLCASE"/>
</dbReference>
<dbReference type="InterPro" id="IPR023201">
    <property type="entry name" value="SecY_dom_sf"/>
</dbReference>
<feature type="non-terminal residue" evidence="1">
    <location>
        <position position="90"/>
    </location>
</feature>
<name>A0A268RAZ2_SHOCL</name>
<dbReference type="InterPro" id="IPR002208">
    <property type="entry name" value="SecY/SEC61-alpha"/>
</dbReference>
<dbReference type="EMBL" id="NPBS01000426">
    <property type="protein sequence ID" value="PAF17350.1"/>
    <property type="molecule type" value="Genomic_DNA"/>
</dbReference>
<dbReference type="Proteomes" id="UP000216133">
    <property type="component" value="Unassembled WGS sequence"/>
</dbReference>